<proteinExistence type="inferred from homology"/>
<dbReference type="GO" id="GO:0005829">
    <property type="term" value="C:cytosol"/>
    <property type="evidence" value="ECO:0007669"/>
    <property type="project" value="TreeGrafter"/>
</dbReference>
<feature type="disulfide bond" description="Interchain (with Cys-219); in linked form" evidence="10">
    <location>
        <position position="53"/>
    </location>
</feature>
<evidence type="ECO:0000259" key="12">
    <source>
        <dbReference type="PROSITE" id="PS51352"/>
    </source>
</evidence>
<dbReference type="InterPro" id="IPR036249">
    <property type="entry name" value="Thioredoxin-like_sf"/>
</dbReference>
<comment type="miscellaneous">
    <text evidence="10">The active site is a conserved redox-active cysteine residue, the peroxidatic cysteine (C(P)), which makes the nucleophilic attack on the peroxide substrate. The peroxide oxidizes the C(P)-SH to cysteine sulfenic acid (C(P)-SOH), which then reacts with another cysteine residue, the resolving cysteine (C(R)), to form a disulfide bridge. The disulfide is subsequently reduced by an appropriate electron donor to complete the catalytic cycle. Although the primary sequence of this enzyme is similar to those of the 1-Cys Prx6 enzymes, its catalytic properties resemble those of the typical 2-Cys Prxs and C(R) is provided by the other dimeric subunit to form an intersubunit disulfide. The disulfide is subsequently reduced by thioredoxin.</text>
</comment>
<name>A0A7V9Z2G6_9BACL</name>
<evidence type="ECO:0000256" key="4">
    <source>
        <dbReference type="ARBA" id="ARBA00022862"/>
    </source>
</evidence>
<evidence type="ECO:0000313" key="13">
    <source>
        <dbReference type="EMBL" id="MBA2872853.1"/>
    </source>
</evidence>
<dbReference type="Gene3D" id="3.30.1020.10">
    <property type="entry name" value="Antioxidant, Horf6, Chain A, domain2"/>
    <property type="match status" value="1"/>
</dbReference>
<evidence type="ECO:0000256" key="2">
    <source>
        <dbReference type="ARBA" id="ARBA00022490"/>
    </source>
</evidence>
<dbReference type="CDD" id="cd03016">
    <property type="entry name" value="PRX_1cys"/>
    <property type="match status" value="1"/>
</dbReference>
<dbReference type="InterPro" id="IPR045020">
    <property type="entry name" value="PRX_1cys"/>
</dbReference>
<feature type="binding site" evidence="10">
    <location>
        <position position="129"/>
    </location>
    <ligand>
        <name>substrate</name>
    </ligand>
</feature>
<evidence type="ECO:0000256" key="7">
    <source>
        <dbReference type="ARBA" id="ARBA00023284"/>
    </source>
</evidence>
<comment type="function">
    <text evidence="9 10">Thiol-specific peroxidase that catalyzes the reduction of hydrogen peroxide and organic hydroperoxides to water and alcohols, respectively. Plays a role in cell protection against oxidative stress by detoxifying peroxides.</text>
</comment>
<evidence type="ECO:0000256" key="9">
    <source>
        <dbReference type="ARBA" id="ARBA00037420"/>
    </source>
</evidence>
<evidence type="ECO:0000256" key="3">
    <source>
        <dbReference type="ARBA" id="ARBA00022559"/>
    </source>
</evidence>
<dbReference type="PIRSF" id="PIRSF000239">
    <property type="entry name" value="AHPC"/>
    <property type="match status" value="1"/>
</dbReference>
<comment type="similarity">
    <text evidence="1">Belongs to the peroxiredoxin family. AhpC/Prx1 subfamily.</text>
</comment>
<dbReference type="InterPro" id="IPR050217">
    <property type="entry name" value="Peroxiredoxin"/>
</dbReference>
<dbReference type="RefSeq" id="WP_220129263.1">
    <property type="nucleotide sequence ID" value="NZ_JACDUU010000009.1"/>
</dbReference>
<dbReference type="InterPro" id="IPR019479">
    <property type="entry name" value="Peroxiredoxin_C"/>
</dbReference>
<accession>A0A7V9Z2G6</accession>
<keyword evidence="5 10" id="KW-0560">Oxidoreductase</keyword>
<keyword evidence="6 10" id="KW-1015">Disulfide bond</keyword>
<keyword evidence="2 10" id="KW-0963">Cytoplasm</keyword>
<feature type="domain" description="Thioredoxin" evidence="12">
    <location>
        <begin position="11"/>
        <end position="166"/>
    </location>
</feature>
<keyword evidence="3 10" id="KW-0575">Peroxidase</keyword>
<dbReference type="FunFam" id="3.30.1020.10:FF:000002">
    <property type="entry name" value="Peroxiredoxin"/>
    <property type="match status" value="1"/>
</dbReference>
<evidence type="ECO:0000256" key="5">
    <source>
        <dbReference type="ARBA" id="ARBA00023002"/>
    </source>
</evidence>
<evidence type="ECO:0000256" key="10">
    <source>
        <dbReference type="HAMAP-Rule" id="MF_00401"/>
    </source>
</evidence>
<feature type="disulfide bond" description="Interchain (with Cys-53); in linked form" evidence="10">
    <location>
        <position position="219"/>
    </location>
</feature>
<protein>
    <recommendedName>
        <fullName evidence="10">Peroxiredoxin</fullName>
        <ecNumber evidence="10">1.11.1.24</ecNumber>
    </recommendedName>
    <alternativeName>
        <fullName evidence="10">Thioredoxin peroxidase</fullName>
    </alternativeName>
    <alternativeName>
        <fullName evidence="10">Thioredoxin-dependent peroxiredoxin</fullName>
    </alternativeName>
</protein>
<keyword evidence="4 10" id="KW-0049">Antioxidant</keyword>
<feature type="active site" description="Cysteine sulfenic acid (-SOH) intermediate; for peroxidase activity" evidence="11">
    <location>
        <position position="53"/>
    </location>
</feature>
<dbReference type="PANTHER" id="PTHR10681:SF128">
    <property type="entry name" value="THIOREDOXIN-DEPENDENT PEROXIDE REDUCTASE, MITOCHONDRIAL"/>
    <property type="match status" value="1"/>
</dbReference>
<dbReference type="AlphaFoldDB" id="A0A7V9Z2G6"/>
<comment type="caution">
    <text evidence="13">The sequence shown here is derived from an EMBL/GenBank/DDBJ whole genome shotgun (WGS) entry which is preliminary data.</text>
</comment>
<dbReference type="Gene3D" id="3.40.30.10">
    <property type="entry name" value="Glutaredoxin"/>
    <property type="match status" value="1"/>
</dbReference>
<dbReference type="HAMAP" id="MF_00401">
    <property type="entry name" value="Peroxiredoxin"/>
    <property type="match status" value="1"/>
</dbReference>
<organism evidence="13 14">
    <name type="scientific">[Anoxybacillus] calidus</name>
    <dbReference type="NCBI Taxonomy" id="575178"/>
    <lineage>
        <taxon>Bacteria</taxon>
        <taxon>Bacillati</taxon>
        <taxon>Bacillota</taxon>
        <taxon>Bacilli</taxon>
        <taxon>Bacillales</taxon>
        <taxon>Anoxybacillaceae</taxon>
        <taxon>Paranoxybacillus</taxon>
    </lineage>
</organism>
<dbReference type="GO" id="GO:0008379">
    <property type="term" value="F:thioredoxin peroxidase activity"/>
    <property type="evidence" value="ECO:0007669"/>
    <property type="project" value="TreeGrafter"/>
</dbReference>
<dbReference type="PANTHER" id="PTHR10681">
    <property type="entry name" value="THIOREDOXIN PEROXIDASE"/>
    <property type="match status" value="1"/>
</dbReference>
<dbReference type="InterPro" id="IPR000866">
    <property type="entry name" value="AhpC/TSA"/>
</dbReference>
<evidence type="ECO:0000256" key="8">
    <source>
        <dbReference type="ARBA" id="ARBA00025719"/>
    </source>
</evidence>
<evidence type="ECO:0000256" key="11">
    <source>
        <dbReference type="PIRSR" id="PIRSR000239-1"/>
    </source>
</evidence>
<dbReference type="GO" id="GO:0006979">
    <property type="term" value="P:response to oxidative stress"/>
    <property type="evidence" value="ECO:0007669"/>
    <property type="project" value="TreeGrafter"/>
</dbReference>
<feature type="disulfide bond" description="Alternate" evidence="10">
    <location>
        <begin position="213"/>
        <end position="219"/>
    </location>
</feature>
<gene>
    <name evidence="13" type="ORF">HNQ85_003166</name>
</gene>
<evidence type="ECO:0000256" key="6">
    <source>
        <dbReference type="ARBA" id="ARBA00023157"/>
    </source>
</evidence>
<dbReference type="GO" id="GO:0033554">
    <property type="term" value="P:cellular response to stress"/>
    <property type="evidence" value="ECO:0007669"/>
    <property type="project" value="TreeGrafter"/>
</dbReference>
<dbReference type="NCBIfam" id="NF009668">
    <property type="entry name" value="PRK13189.1"/>
    <property type="match status" value="1"/>
</dbReference>
<evidence type="ECO:0000256" key="1">
    <source>
        <dbReference type="ARBA" id="ARBA00009796"/>
    </source>
</evidence>
<dbReference type="PROSITE" id="PS51352">
    <property type="entry name" value="THIOREDOXIN_2"/>
    <property type="match status" value="1"/>
</dbReference>
<dbReference type="Proteomes" id="UP000580891">
    <property type="component" value="Unassembled WGS sequence"/>
</dbReference>
<keyword evidence="14" id="KW-1185">Reference proteome</keyword>
<dbReference type="InterPro" id="IPR013766">
    <property type="entry name" value="Thioredoxin_domain"/>
</dbReference>
<dbReference type="InterPro" id="IPR024706">
    <property type="entry name" value="Peroxiredoxin_AhpC-typ"/>
</dbReference>
<sequence length="224" mass="25942">MIENKGDLKPLTIGEPFPEVTIHTTLGQKTIPVDYKGRWFILFSHPGDFTPVCTTEFIAFEQWKDSFHKMNTDLIGLSIDQVFSHIKWIEWIKEKTGVQITFPIIADPLGELAKMLGMIHPYKGTRTVRGVFIIDDKGIIRQMLYYPQEVGRNIAEIWRSVHALQTASLYHVATPENWPNNSFIGSNVILPPADTIDKAKKRYEQQKQGQIQCLDWWFCYKKLF</sequence>
<dbReference type="GO" id="GO:0042744">
    <property type="term" value="P:hydrogen peroxide catabolic process"/>
    <property type="evidence" value="ECO:0007669"/>
    <property type="project" value="TreeGrafter"/>
</dbReference>
<dbReference type="Pfam" id="PF10417">
    <property type="entry name" value="1-cysPrx_C"/>
    <property type="match status" value="1"/>
</dbReference>
<comment type="similarity">
    <text evidence="8 10">Belongs to the peroxiredoxin family. Prx6 subfamily.</text>
</comment>
<dbReference type="EMBL" id="JACDUU010000009">
    <property type="protein sequence ID" value="MBA2872853.1"/>
    <property type="molecule type" value="Genomic_DNA"/>
</dbReference>
<dbReference type="SUPFAM" id="SSF52833">
    <property type="entry name" value="Thioredoxin-like"/>
    <property type="match status" value="1"/>
</dbReference>
<dbReference type="GO" id="GO:0045454">
    <property type="term" value="P:cell redox homeostasis"/>
    <property type="evidence" value="ECO:0007669"/>
    <property type="project" value="TreeGrafter"/>
</dbReference>
<keyword evidence="7 10" id="KW-0676">Redox-active center</keyword>
<dbReference type="EC" id="1.11.1.24" evidence="10"/>
<comment type="catalytic activity">
    <reaction evidence="10">
        <text>a hydroperoxide + [thioredoxin]-dithiol = an alcohol + [thioredoxin]-disulfide + H2O</text>
        <dbReference type="Rhea" id="RHEA:62620"/>
        <dbReference type="Rhea" id="RHEA-COMP:10698"/>
        <dbReference type="Rhea" id="RHEA-COMP:10700"/>
        <dbReference type="ChEBI" id="CHEBI:15377"/>
        <dbReference type="ChEBI" id="CHEBI:29950"/>
        <dbReference type="ChEBI" id="CHEBI:30879"/>
        <dbReference type="ChEBI" id="CHEBI:35924"/>
        <dbReference type="ChEBI" id="CHEBI:50058"/>
        <dbReference type="EC" id="1.11.1.24"/>
    </reaction>
</comment>
<reference evidence="13 14" key="1">
    <citation type="submission" date="2020-07" db="EMBL/GenBank/DDBJ databases">
        <title>Genomic Encyclopedia of Type Strains, Phase IV (KMG-IV): sequencing the most valuable type-strain genomes for metagenomic binning, comparative biology and taxonomic classification.</title>
        <authorList>
            <person name="Goeker M."/>
        </authorList>
    </citation>
    <scope>NUCLEOTIDE SEQUENCE [LARGE SCALE GENOMIC DNA]</scope>
    <source>
        <strain evidence="13 14">DSM 25220</strain>
    </source>
</reference>
<evidence type="ECO:0000313" key="14">
    <source>
        <dbReference type="Proteomes" id="UP000580891"/>
    </source>
</evidence>
<dbReference type="InterPro" id="IPR022915">
    <property type="entry name" value="Peroxiredoxin_TDXH"/>
</dbReference>
<feature type="active site" description="Cysteine sulfenic acid (-SOH) intermediate" evidence="10">
    <location>
        <position position="53"/>
    </location>
</feature>
<comment type="subunit">
    <text evidence="10">Homodecamer. Pentamer of dimers that assemble into a ring structure.</text>
</comment>
<comment type="subcellular location">
    <subcellularLocation>
        <location evidence="10">Cytoplasm</location>
    </subcellularLocation>
</comment>
<dbReference type="Pfam" id="PF00578">
    <property type="entry name" value="AhpC-TSA"/>
    <property type="match status" value="1"/>
</dbReference>